<dbReference type="KEGG" id="elio:KO353_09125"/>
<reference evidence="1" key="1">
    <citation type="submission" date="2021-06" db="EMBL/GenBank/DDBJ databases">
        <title>Elioraea tepida, sp. nov., a moderately thermophilic aerobic anoxygenic phototrophic bacterium isolated from an alkaline siliceous hot spring mat community in Yellowstone National Park, WY, USA.</title>
        <authorList>
            <person name="Saini M.K."/>
            <person name="Yoshida S."/>
            <person name="Sebastian A."/>
            <person name="Hirose S."/>
            <person name="Hara E."/>
            <person name="Tamaki H."/>
            <person name="Soulier N.T."/>
            <person name="Albert I."/>
            <person name="Hanada S."/>
            <person name="Bryant D.A."/>
            <person name="Tank M."/>
        </authorList>
    </citation>
    <scope>NUCLEOTIDE SEQUENCE</scope>
    <source>
        <strain evidence="1">MS-P2</strain>
    </source>
</reference>
<accession>A0A975U1L9</accession>
<dbReference type="Proteomes" id="UP000694001">
    <property type="component" value="Chromosome"/>
</dbReference>
<sequence length="73" mass="7406">MTSITTNPAAMQAARSLAATMSSLAATKARIESGLAVPTAEANPAIFVSPKACGRISQAGRRCARASASAARW</sequence>
<gene>
    <name evidence="1" type="ORF">KO353_09125</name>
</gene>
<keyword evidence="2" id="KW-1185">Reference proteome</keyword>
<protein>
    <submittedName>
        <fullName evidence="1">Uncharacterized protein</fullName>
    </submittedName>
</protein>
<evidence type="ECO:0000313" key="2">
    <source>
        <dbReference type="Proteomes" id="UP000694001"/>
    </source>
</evidence>
<proteinExistence type="predicted"/>
<name>A0A975U1L9_9PROT</name>
<evidence type="ECO:0000313" key="1">
    <source>
        <dbReference type="EMBL" id="QXM23496.1"/>
    </source>
</evidence>
<dbReference type="AlphaFoldDB" id="A0A975U1L9"/>
<dbReference type="RefSeq" id="WP_218284355.1">
    <property type="nucleotide sequence ID" value="NZ_CP076448.1"/>
</dbReference>
<organism evidence="1 2">
    <name type="scientific">Elioraea tepida</name>
    <dbReference type="NCBI Taxonomy" id="2843330"/>
    <lineage>
        <taxon>Bacteria</taxon>
        <taxon>Pseudomonadati</taxon>
        <taxon>Pseudomonadota</taxon>
        <taxon>Alphaproteobacteria</taxon>
        <taxon>Acetobacterales</taxon>
        <taxon>Elioraeaceae</taxon>
        <taxon>Elioraea</taxon>
    </lineage>
</organism>
<dbReference type="EMBL" id="CP076448">
    <property type="protein sequence ID" value="QXM23496.1"/>
    <property type="molecule type" value="Genomic_DNA"/>
</dbReference>